<name>A0A2I0A6W8_9ASPA</name>
<keyword evidence="3" id="KW-1185">Reference proteome</keyword>
<protein>
    <submittedName>
        <fullName evidence="2">Uncharacterized protein</fullName>
    </submittedName>
</protein>
<dbReference type="Proteomes" id="UP000236161">
    <property type="component" value="Unassembled WGS sequence"/>
</dbReference>
<dbReference type="OrthoDB" id="987364at2759"/>
<organism evidence="2 3">
    <name type="scientific">Apostasia shenzhenica</name>
    <dbReference type="NCBI Taxonomy" id="1088818"/>
    <lineage>
        <taxon>Eukaryota</taxon>
        <taxon>Viridiplantae</taxon>
        <taxon>Streptophyta</taxon>
        <taxon>Embryophyta</taxon>
        <taxon>Tracheophyta</taxon>
        <taxon>Spermatophyta</taxon>
        <taxon>Magnoliopsida</taxon>
        <taxon>Liliopsida</taxon>
        <taxon>Asparagales</taxon>
        <taxon>Orchidaceae</taxon>
        <taxon>Apostasioideae</taxon>
        <taxon>Apostasia</taxon>
    </lineage>
</organism>
<sequence length="210" mass="24490">MAADDGYPLGEELREEEDTMEEEEEEEEAQELPTKAGSSSSSSESEKESEYSTDEDYSDGYSSADEYDDSPETNLRRFSQALDSRASRKREEEEEWRIRDPEEMFNFPKDPENWREEDLRELWADAPAGTGKPGWDPVWADEDDWEAIREEIKEGKNPLITPFYLPYRKPFPVIPDNHHDISNPKSVIEELDRIEEFLKWVSYVFADGST</sequence>
<dbReference type="AlphaFoldDB" id="A0A2I0A6W8"/>
<dbReference type="EMBL" id="KZ452013">
    <property type="protein sequence ID" value="PKA51292.1"/>
    <property type="molecule type" value="Genomic_DNA"/>
</dbReference>
<proteinExistence type="predicted"/>
<accession>A0A2I0A6W8</accession>
<evidence type="ECO:0000256" key="1">
    <source>
        <dbReference type="SAM" id="MobiDB-lite"/>
    </source>
</evidence>
<feature type="region of interest" description="Disordered" evidence="1">
    <location>
        <begin position="1"/>
        <end position="111"/>
    </location>
</feature>
<feature type="compositionally biased region" description="Basic and acidic residues" evidence="1">
    <location>
        <begin position="85"/>
        <end position="102"/>
    </location>
</feature>
<evidence type="ECO:0000313" key="2">
    <source>
        <dbReference type="EMBL" id="PKA51292.1"/>
    </source>
</evidence>
<gene>
    <name evidence="2" type="ORF">AXF42_Ash002655</name>
</gene>
<evidence type="ECO:0000313" key="3">
    <source>
        <dbReference type="Proteomes" id="UP000236161"/>
    </source>
</evidence>
<reference evidence="2 3" key="1">
    <citation type="journal article" date="2017" name="Nature">
        <title>The Apostasia genome and the evolution of orchids.</title>
        <authorList>
            <person name="Zhang G.Q."/>
            <person name="Liu K.W."/>
            <person name="Li Z."/>
            <person name="Lohaus R."/>
            <person name="Hsiao Y.Y."/>
            <person name="Niu S.C."/>
            <person name="Wang J.Y."/>
            <person name="Lin Y.C."/>
            <person name="Xu Q."/>
            <person name="Chen L.J."/>
            <person name="Yoshida K."/>
            <person name="Fujiwara S."/>
            <person name="Wang Z.W."/>
            <person name="Zhang Y.Q."/>
            <person name="Mitsuda N."/>
            <person name="Wang M."/>
            <person name="Liu G.H."/>
            <person name="Pecoraro L."/>
            <person name="Huang H.X."/>
            <person name="Xiao X.J."/>
            <person name="Lin M."/>
            <person name="Wu X.Y."/>
            <person name="Wu W.L."/>
            <person name="Chen Y.Y."/>
            <person name="Chang S.B."/>
            <person name="Sakamoto S."/>
            <person name="Ohme-Takagi M."/>
            <person name="Yagi M."/>
            <person name="Zeng S.J."/>
            <person name="Shen C.Y."/>
            <person name="Yeh C.M."/>
            <person name="Luo Y.B."/>
            <person name="Tsai W.C."/>
            <person name="Van de Peer Y."/>
            <person name="Liu Z.J."/>
        </authorList>
    </citation>
    <scope>NUCLEOTIDE SEQUENCE [LARGE SCALE GENOMIC DNA]</scope>
    <source>
        <strain evidence="3">cv. Shenzhen</strain>
        <tissue evidence="2">Stem</tissue>
    </source>
</reference>
<feature type="compositionally biased region" description="Acidic residues" evidence="1">
    <location>
        <begin position="13"/>
        <end position="30"/>
    </location>
</feature>
<dbReference type="STRING" id="1088818.A0A2I0A6W8"/>